<dbReference type="InterPro" id="IPR013784">
    <property type="entry name" value="Carb-bd-like_fold"/>
</dbReference>
<dbReference type="GO" id="GO:0030246">
    <property type="term" value="F:carbohydrate binding"/>
    <property type="evidence" value="ECO:0007669"/>
    <property type="project" value="InterPro"/>
</dbReference>
<accession>A0A382V2B0</accession>
<dbReference type="Gene3D" id="2.60.40.1120">
    <property type="entry name" value="Carboxypeptidase-like, regulatory domain"/>
    <property type="match status" value="1"/>
</dbReference>
<evidence type="ECO:0000313" key="1">
    <source>
        <dbReference type="EMBL" id="SVD40088.1"/>
    </source>
</evidence>
<feature type="non-terminal residue" evidence="1">
    <location>
        <position position="288"/>
    </location>
</feature>
<name>A0A382V2B0_9ZZZZ</name>
<proteinExistence type="predicted"/>
<gene>
    <name evidence="1" type="ORF">METZ01_LOCUS392942</name>
</gene>
<dbReference type="AlphaFoldDB" id="A0A382V2B0"/>
<sequence length="288" mass="30034">NVPSTHFDVVDQYACGDNTGAPEDASEVACCTGNGGTWAWGQDDDGIDNDSDDTVDETMEACTGGSKTWYPGVNPFKDNDTFGNSGGSNIDFVHDSLVTSGSSHSLQFVQEAANIAAGQNVNAGIKVASFQLVPTVETSEDVLESQIIDFTYSGSARTAHYNLAGADIDVTAIDATIDSAYVYFAPPGGLEGYITLEGYAENSGQAATVSLANAGSNTAAYGGSVTLGTDGYYSVSSVATGTYDVLVSRDGFLTQKTDEIAIYPFRTVRLDYTMLTGDVDGYTDASGN</sequence>
<dbReference type="EMBL" id="UINC01148286">
    <property type="protein sequence ID" value="SVD40088.1"/>
    <property type="molecule type" value="Genomic_DNA"/>
</dbReference>
<organism evidence="1">
    <name type="scientific">marine metagenome</name>
    <dbReference type="NCBI Taxonomy" id="408172"/>
    <lineage>
        <taxon>unclassified sequences</taxon>
        <taxon>metagenomes</taxon>
        <taxon>ecological metagenomes</taxon>
    </lineage>
</organism>
<dbReference type="Pfam" id="PF13620">
    <property type="entry name" value="CarboxypepD_reg"/>
    <property type="match status" value="1"/>
</dbReference>
<dbReference type="SUPFAM" id="SSF49452">
    <property type="entry name" value="Starch-binding domain-like"/>
    <property type="match status" value="1"/>
</dbReference>
<feature type="non-terminal residue" evidence="1">
    <location>
        <position position="1"/>
    </location>
</feature>
<reference evidence="1" key="1">
    <citation type="submission" date="2018-05" db="EMBL/GenBank/DDBJ databases">
        <authorList>
            <person name="Lanie J.A."/>
            <person name="Ng W.-L."/>
            <person name="Kazmierczak K.M."/>
            <person name="Andrzejewski T.M."/>
            <person name="Davidsen T.M."/>
            <person name="Wayne K.J."/>
            <person name="Tettelin H."/>
            <person name="Glass J.I."/>
            <person name="Rusch D."/>
            <person name="Podicherti R."/>
            <person name="Tsui H.-C.T."/>
            <person name="Winkler M.E."/>
        </authorList>
    </citation>
    <scope>NUCLEOTIDE SEQUENCE</scope>
</reference>
<protein>
    <submittedName>
        <fullName evidence="1">Uncharacterized protein</fullName>
    </submittedName>
</protein>